<dbReference type="CDD" id="cd00077">
    <property type="entry name" value="HDc"/>
    <property type="match status" value="1"/>
</dbReference>
<dbReference type="PANTHER" id="PTHR11373">
    <property type="entry name" value="DEOXYNUCLEOSIDE TRIPHOSPHATE TRIPHOSPHOHYDROLASE"/>
    <property type="match status" value="1"/>
</dbReference>
<dbReference type="GO" id="GO:0051607">
    <property type="term" value="P:defense response to virus"/>
    <property type="evidence" value="ECO:0007669"/>
    <property type="project" value="TreeGrafter"/>
</dbReference>
<dbReference type="PANTHER" id="PTHR11373:SF4">
    <property type="entry name" value="DEOXYNUCLEOSIDE TRIPHOSPHATE TRIPHOSPHOHYDROLASE SAMHD1"/>
    <property type="match status" value="1"/>
</dbReference>
<dbReference type="GO" id="GO:0005634">
    <property type="term" value="C:nucleus"/>
    <property type="evidence" value="ECO:0007669"/>
    <property type="project" value="TreeGrafter"/>
</dbReference>
<dbReference type="EMBL" id="BEZZ01000331">
    <property type="protein sequence ID" value="GCC30901.1"/>
    <property type="molecule type" value="Genomic_DNA"/>
</dbReference>
<dbReference type="InterPro" id="IPR003607">
    <property type="entry name" value="HD/PDEase_dom"/>
</dbReference>
<dbReference type="OrthoDB" id="9991235at2759"/>
<comment type="similarity">
    <text evidence="1">Belongs to the SAMHD1 family.</text>
</comment>
<dbReference type="AlphaFoldDB" id="A0A401SKJ4"/>
<feature type="domain" description="HD" evidence="2">
    <location>
        <begin position="37"/>
        <end position="188"/>
    </location>
</feature>
<evidence type="ECO:0000256" key="1">
    <source>
        <dbReference type="ARBA" id="ARBA00005776"/>
    </source>
</evidence>
<protein>
    <recommendedName>
        <fullName evidence="2">HD domain-containing protein</fullName>
    </recommendedName>
</protein>
<proteinExistence type="inferred from homology"/>
<evidence type="ECO:0000313" key="3">
    <source>
        <dbReference type="EMBL" id="GCC30901.1"/>
    </source>
</evidence>
<dbReference type="STRING" id="137246.A0A401SKJ4"/>
<comment type="caution">
    <text evidence="3">The sequence shown here is derived from an EMBL/GenBank/DDBJ whole genome shotgun (WGS) entry which is preliminary data.</text>
</comment>
<evidence type="ECO:0000313" key="4">
    <source>
        <dbReference type="Proteomes" id="UP000287033"/>
    </source>
</evidence>
<keyword evidence="4" id="KW-1185">Reference proteome</keyword>
<reference evidence="3 4" key="1">
    <citation type="journal article" date="2018" name="Nat. Ecol. Evol.">
        <title>Shark genomes provide insights into elasmobranch evolution and the origin of vertebrates.</title>
        <authorList>
            <person name="Hara Y"/>
            <person name="Yamaguchi K"/>
            <person name="Onimaru K"/>
            <person name="Kadota M"/>
            <person name="Koyanagi M"/>
            <person name="Keeley SD"/>
            <person name="Tatsumi K"/>
            <person name="Tanaka K"/>
            <person name="Motone F"/>
            <person name="Kageyama Y"/>
            <person name="Nozu R"/>
            <person name="Adachi N"/>
            <person name="Nishimura O"/>
            <person name="Nakagawa R"/>
            <person name="Tanegashima C"/>
            <person name="Kiyatake I"/>
            <person name="Matsumoto R"/>
            <person name="Murakumo K"/>
            <person name="Nishida K"/>
            <person name="Terakita A"/>
            <person name="Kuratani S"/>
            <person name="Sato K"/>
            <person name="Hyodo S Kuraku.S."/>
        </authorList>
    </citation>
    <scope>NUCLEOTIDE SEQUENCE [LARGE SCALE GENOMIC DNA]</scope>
</reference>
<dbReference type="GO" id="GO:0045088">
    <property type="term" value="P:regulation of innate immune response"/>
    <property type="evidence" value="ECO:0007669"/>
    <property type="project" value="TreeGrafter"/>
</dbReference>
<dbReference type="Gene3D" id="1.10.3210.10">
    <property type="entry name" value="Hypothetical protein af1432"/>
    <property type="match status" value="1"/>
</dbReference>
<dbReference type="GO" id="GO:0006203">
    <property type="term" value="P:dGTP catabolic process"/>
    <property type="evidence" value="ECO:0007669"/>
    <property type="project" value="TreeGrafter"/>
</dbReference>
<dbReference type="GO" id="GO:0008832">
    <property type="term" value="F:dGTPase activity"/>
    <property type="evidence" value="ECO:0007669"/>
    <property type="project" value="TreeGrafter"/>
</dbReference>
<dbReference type="SUPFAM" id="SSF109604">
    <property type="entry name" value="HD-domain/PDEase-like"/>
    <property type="match status" value="1"/>
</dbReference>
<sequence length="232" mass="26787">MHPLLVRIIDTPQMQRLRFIKQLGGAYFVFPGASHNRFEHSIGVAYLAGQLIKALAERQPDLDISQRDILCVKVAGLCHDLGHGPFSHLFDRKFIPKARGNDVGWKHEEGSRAMFDHMIKTNKLEGIFQDYGLVLPKDLDFIKEQIAGPEESNNDPWPYKGRPKEKSFLYEIIANKRNGIDVDKWDYFVRDSHHLGIQNNFDFGRFLRFARVCEVAGTKQICTRDKVMYVVR</sequence>
<dbReference type="PROSITE" id="PS51831">
    <property type="entry name" value="HD"/>
    <property type="match status" value="1"/>
</dbReference>
<dbReference type="Proteomes" id="UP000287033">
    <property type="component" value="Unassembled WGS sequence"/>
</dbReference>
<dbReference type="OMA" id="EWEVINT"/>
<dbReference type="InterPro" id="IPR050135">
    <property type="entry name" value="dGTPase-like"/>
</dbReference>
<dbReference type="SMART" id="SM00471">
    <property type="entry name" value="HDc"/>
    <property type="match status" value="1"/>
</dbReference>
<organism evidence="3 4">
    <name type="scientific">Chiloscyllium punctatum</name>
    <name type="common">Brownbanded bambooshark</name>
    <name type="synonym">Hemiscyllium punctatum</name>
    <dbReference type="NCBI Taxonomy" id="137246"/>
    <lineage>
        <taxon>Eukaryota</taxon>
        <taxon>Metazoa</taxon>
        <taxon>Chordata</taxon>
        <taxon>Craniata</taxon>
        <taxon>Vertebrata</taxon>
        <taxon>Chondrichthyes</taxon>
        <taxon>Elasmobranchii</taxon>
        <taxon>Galeomorphii</taxon>
        <taxon>Galeoidea</taxon>
        <taxon>Orectolobiformes</taxon>
        <taxon>Hemiscylliidae</taxon>
        <taxon>Chiloscyllium</taxon>
    </lineage>
</organism>
<accession>A0A401SKJ4</accession>
<name>A0A401SKJ4_CHIPU</name>
<evidence type="ECO:0000259" key="2">
    <source>
        <dbReference type="PROSITE" id="PS51831"/>
    </source>
</evidence>
<dbReference type="InterPro" id="IPR006674">
    <property type="entry name" value="HD_domain"/>
</dbReference>
<gene>
    <name evidence="3" type="ORF">chiPu_0009355</name>
</gene>
<dbReference type="Pfam" id="PF01966">
    <property type="entry name" value="HD"/>
    <property type="match status" value="1"/>
</dbReference>